<dbReference type="AlphaFoldDB" id="A0AAP0KEG0"/>
<gene>
    <name evidence="1" type="ORF">Syun_009440</name>
</gene>
<evidence type="ECO:0000313" key="1">
    <source>
        <dbReference type="EMBL" id="KAK9151131.1"/>
    </source>
</evidence>
<proteinExistence type="predicted"/>
<keyword evidence="2" id="KW-1185">Reference proteome</keyword>
<comment type="caution">
    <text evidence="1">The sequence shown here is derived from an EMBL/GenBank/DDBJ whole genome shotgun (WGS) entry which is preliminary data.</text>
</comment>
<accession>A0AAP0KEG0</accession>
<reference evidence="1 2" key="1">
    <citation type="submission" date="2024-01" db="EMBL/GenBank/DDBJ databases">
        <title>Genome assemblies of Stephania.</title>
        <authorList>
            <person name="Yang L."/>
        </authorList>
    </citation>
    <scope>NUCLEOTIDE SEQUENCE [LARGE SCALE GENOMIC DNA]</scope>
    <source>
        <strain evidence="1">YNDBR</strain>
        <tissue evidence="1">Leaf</tissue>
    </source>
</reference>
<organism evidence="1 2">
    <name type="scientific">Stephania yunnanensis</name>
    <dbReference type="NCBI Taxonomy" id="152371"/>
    <lineage>
        <taxon>Eukaryota</taxon>
        <taxon>Viridiplantae</taxon>
        <taxon>Streptophyta</taxon>
        <taxon>Embryophyta</taxon>
        <taxon>Tracheophyta</taxon>
        <taxon>Spermatophyta</taxon>
        <taxon>Magnoliopsida</taxon>
        <taxon>Ranunculales</taxon>
        <taxon>Menispermaceae</taxon>
        <taxon>Menispermoideae</taxon>
        <taxon>Cissampelideae</taxon>
        <taxon>Stephania</taxon>
    </lineage>
</organism>
<protein>
    <recommendedName>
        <fullName evidence="3">Late embryogenesis abundant protein LEA-2 subgroup domain-containing protein</fullName>
    </recommendedName>
</protein>
<dbReference type="Proteomes" id="UP001420932">
    <property type="component" value="Unassembled WGS sequence"/>
</dbReference>
<sequence length="123" mass="13605">MVSMYSIVKLTFRNTSTFFGVHVTATPLELSYSQLTIASGTPRKSWRIVTIMVEGNKIHLEVSGAGLSTPTATTNLSVLLELNFMVRSRADVLGKLVKPKFYKTIGCSMVLDLVKLKKNCTYV</sequence>
<name>A0AAP0KEG0_9MAGN</name>
<evidence type="ECO:0008006" key="3">
    <source>
        <dbReference type="Google" id="ProtNLM"/>
    </source>
</evidence>
<dbReference type="EMBL" id="JBBNAF010000004">
    <property type="protein sequence ID" value="KAK9151131.1"/>
    <property type="molecule type" value="Genomic_DNA"/>
</dbReference>
<evidence type="ECO:0000313" key="2">
    <source>
        <dbReference type="Proteomes" id="UP001420932"/>
    </source>
</evidence>